<proteinExistence type="predicted"/>
<evidence type="ECO:0000313" key="3">
    <source>
        <dbReference type="Proteomes" id="UP000076563"/>
    </source>
</evidence>
<dbReference type="Gene3D" id="3.40.630.30">
    <property type="match status" value="1"/>
</dbReference>
<evidence type="ECO:0000313" key="2">
    <source>
        <dbReference type="EMBL" id="KZE82179.1"/>
    </source>
</evidence>
<dbReference type="InterPro" id="IPR016181">
    <property type="entry name" value="Acyl_CoA_acyltransferase"/>
</dbReference>
<keyword evidence="3" id="KW-1185">Reference proteome</keyword>
<gene>
    <name evidence="2" type="ORF">AV654_08995</name>
</gene>
<dbReference type="eggNOG" id="COG0456">
    <property type="taxonomic scope" value="Bacteria"/>
</dbReference>
<dbReference type="CDD" id="cd04301">
    <property type="entry name" value="NAT_SF"/>
    <property type="match status" value="1"/>
</dbReference>
<protein>
    <recommendedName>
        <fullName evidence="1">N-acetyltransferase domain-containing protein</fullName>
    </recommendedName>
</protein>
<comment type="caution">
    <text evidence="2">The sequence shown here is derived from an EMBL/GenBank/DDBJ whole genome shotgun (WGS) entry which is preliminary data.</text>
</comment>
<dbReference type="InterPro" id="IPR041496">
    <property type="entry name" value="YitH/HolE_GNAT"/>
</dbReference>
<dbReference type="Pfam" id="PF13508">
    <property type="entry name" value="Acetyltransf_7"/>
    <property type="match status" value="1"/>
</dbReference>
<dbReference type="InterPro" id="IPR000182">
    <property type="entry name" value="GNAT_dom"/>
</dbReference>
<dbReference type="EMBL" id="LQRA01000038">
    <property type="protein sequence ID" value="KZE82179.1"/>
    <property type="molecule type" value="Genomic_DNA"/>
</dbReference>
<dbReference type="PANTHER" id="PTHR47237:SF2">
    <property type="entry name" value="BLL4206 PROTEIN"/>
    <property type="match status" value="1"/>
</dbReference>
<dbReference type="STRING" id="1007103.GCA_000213315_07401"/>
<evidence type="ECO:0000259" key="1">
    <source>
        <dbReference type="PROSITE" id="PS51186"/>
    </source>
</evidence>
<dbReference type="PROSITE" id="PS51186">
    <property type="entry name" value="GNAT"/>
    <property type="match status" value="1"/>
</dbReference>
<dbReference type="Gene3D" id="3.40.630.90">
    <property type="match status" value="1"/>
</dbReference>
<dbReference type="InterPro" id="IPR052729">
    <property type="entry name" value="Acyl/Acetyltrans_Enzymes"/>
</dbReference>
<feature type="domain" description="N-acetyltransferase" evidence="1">
    <location>
        <begin position="8"/>
        <end position="144"/>
    </location>
</feature>
<accession>A0A161S9R5</accession>
<sequence length="291" mass="31428">MGAMNEPYALGSMNAGDGAHLLALTRSVGWHFSVKQPDLYLRTGLVVGHRDGEKWISCAGFYAYGQALASIGHLIVDPAYQGQGLGKRLMLHCLAEAAKTGSAVTLVSTKSGFPLYTSLGFQTVGYAHRFLYDVPAEGLRHERSSSAEGDLVPLNEAVLPEVIEMDQTAAGVRRERVLRSIDEHKISGWAVRDSSGAMQGYGFARAKDDILVVGPLVSSDADMAVRLLKVLIAEWQGRIQLDVPGVQVSFQDRLRGLDFRETSVSPQMLLGASSLPGRRELLFALADPAFG</sequence>
<organism evidence="2 3">
    <name type="scientific">Paenibacillus elgii</name>
    <dbReference type="NCBI Taxonomy" id="189691"/>
    <lineage>
        <taxon>Bacteria</taxon>
        <taxon>Bacillati</taxon>
        <taxon>Bacillota</taxon>
        <taxon>Bacilli</taxon>
        <taxon>Bacillales</taxon>
        <taxon>Paenibacillaceae</taxon>
        <taxon>Paenibacillus</taxon>
    </lineage>
</organism>
<name>A0A161S9R5_9BACL</name>
<dbReference type="AlphaFoldDB" id="A0A161S9R5"/>
<dbReference type="SUPFAM" id="SSF55729">
    <property type="entry name" value="Acyl-CoA N-acyltransferases (Nat)"/>
    <property type="match status" value="1"/>
</dbReference>
<reference evidence="3" key="1">
    <citation type="submission" date="2016-01" db="EMBL/GenBank/DDBJ databases">
        <title>Draft genome of Chromobacterium sp. F49.</title>
        <authorList>
            <person name="Hong K.W."/>
        </authorList>
    </citation>
    <scope>NUCLEOTIDE SEQUENCE [LARGE SCALE GENOMIC DNA]</scope>
    <source>
        <strain evidence="3">M63</strain>
    </source>
</reference>
<dbReference type="Proteomes" id="UP000076563">
    <property type="component" value="Unassembled WGS sequence"/>
</dbReference>
<dbReference type="Pfam" id="PF18014">
    <property type="entry name" value="Acetyltransf_18"/>
    <property type="match status" value="1"/>
</dbReference>
<dbReference type="PANTHER" id="PTHR47237">
    <property type="entry name" value="SLL0310 PROTEIN"/>
    <property type="match status" value="1"/>
</dbReference>
<dbReference type="GO" id="GO:0016747">
    <property type="term" value="F:acyltransferase activity, transferring groups other than amino-acyl groups"/>
    <property type="evidence" value="ECO:0007669"/>
    <property type="project" value="InterPro"/>
</dbReference>